<name>A0A1B2DMD5_9BACL</name>
<protein>
    <submittedName>
        <fullName evidence="1">Uncharacterized protein</fullName>
    </submittedName>
</protein>
<dbReference type="AlphaFoldDB" id="A0A1B2DMD5"/>
<dbReference type="EMBL" id="CP016808">
    <property type="protein sequence ID" value="ANY68859.1"/>
    <property type="molecule type" value="Genomic_DNA"/>
</dbReference>
<sequence length="204" mass="22602">MARPYLLSLVFVLAVMAGLSLLPDMRKSETGTEVAVFRPAATRLTNSNLVDMLIGLQLATPILRVEWENSLLTVEFKVNAAKGLPVEWTRDVEQLLRLSFVKMENVNRVLIRYAVPADKAALPSNAGKAREGQAGLADSSVKSQLLLAADIRRTDSWLASLGELGSADPLHDEIWRERLRLSNTSEWTKWYGPVPTYSTRPAAE</sequence>
<reference evidence="1" key="1">
    <citation type="submission" date="2016-08" db="EMBL/GenBank/DDBJ databases">
        <title>Complete Genome Seqeunce of Paenibacillus sp. BIHB 4019 from tea rhizoplane.</title>
        <authorList>
            <person name="Thakur R."/>
            <person name="Swarnkar M.K."/>
            <person name="Gulati A."/>
        </authorList>
    </citation>
    <scope>NUCLEOTIDE SEQUENCE [LARGE SCALE GENOMIC DNA]</scope>
    <source>
        <strain evidence="1">BIHB4019</strain>
    </source>
</reference>
<gene>
    <name evidence="1" type="ORF">BBD42_22060</name>
</gene>
<organism evidence="1">
    <name type="scientific">Paenibacillus sp. BIHB 4019</name>
    <dbReference type="NCBI Taxonomy" id="1870819"/>
    <lineage>
        <taxon>Bacteria</taxon>
        <taxon>Bacillati</taxon>
        <taxon>Bacillota</taxon>
        <taxon>Bacilli</taxon>
        <taxon>Bacillales</taxon>
        <taxon>Paenibacillaceae</taxon>
        <taxon>Paenibacillus</taxon>
    </lineage>
</organism>
<proteinExistence type="predicted"/>
<evidence type="ECO:0000313" key="1">
    <source>
        <dbReference type="EMBL" id="ANY68859.1"/>
    </source>
</evidence>
<accession>A0A1B2DMD5</accession>